<keyword evidence="3" id="KW-1185">Reference proteome</keyword>
<accession>A0A329QR08</accession>
<dbReference type="SUPFAM" id="SSF52009">
    <property type="entry name" value="Phosphohistidine domain"/>
    <property type="match status" value="1"/>
</dbReference>
<name>A0A329QR08_9ACTN</name>
<feature type="domain" description="PEP-utilising enzyme mobile" evidence="1">
    <location>
        <begin position="480"/>
        <end position="547"/>
    </location>
</feature>
<dbReference type="GO" id="GO:0005524">
    <property type="term" value="F:ATP binding"/>
    <property type="evidence" value="ECO:0007669"/>
    <property type="project" value="InterPro"/>
</dbReference>
<protein>
    <recommendedName>
        <fullName evidence="1">PEP-utilising enzyme mobile domain-containing protein</fullName>
    </recommendedName>
</protein>
<dbReference type="Pfam" id="PF00391">
    <property type="entry name" value="PEP-utilizers"/>
    <property type="match status" value="1"/>
</dbReference>
<dbReference type="Gene3D" id="3.30.1490.20">
    <property type="entry name" value="ATP-grasp fold, A domain"/>
    <property type="match status" value="1"/>
</dbReference>
<proteinExistence type="predicted"/>
<dbReference type="InterPro" id="IPR013815">
    <property type="entry name" value="ATP_grasp_subdomain_1"/>
</dbReference>
<dbReference type="Proteomes" id="UP000250462">
    <property type="component" value="Unassembled WGS sequence"/>
</dbReference>
<evidence type="ECO:0000313" key="3">
    <source>
        <dbReference type="Proteomes" id="UP000250462"/>
    </source>
</evidence>
<dbReference type="EMBL" id="QMIG01000011">
    <property type="protein sequence ID" value="RAW13792.1"/>
    <property type="molecule type" value="Genomic_DNA"/>
</dbReference>
<dbReference type="Gene3D" id="3.50.30.10">
    <property type="entry name" value="Phosphohistidine domain"/>
    <property type="match status" value="1"/>
</dbReference>
<dbReference type="GO" id="GO:0016772">
    <property type="term" value="F:transferase activity, transferring phosphorus-containing groups"/>
    <property type="evidence" value="ECO:0007669"/>
    <property type="project" value="InterPro"/>
</dbReference>
<gene>
    <name evidence="2" type="ORF">DPM12_12370</name>
</gene>
<dbReference type="AlphaFoldDB" id="A0A329QR08"/>
<sequence length="570" mass="57925">MSSRCYHLSGAGATDPAVAGAKAAGLARAYAVGLPVLPGVIVPVSESRGVVDAVTSTLGHGSDGTARLAAMDVHPDDALLAELREQLSGIDPPYIVRSSSPLEADGTWSGAFSSFHGIAPDELGIAVRGCWGSAFAPAVLDRARRTGTDPGRLGLAVLVQPELNPDLGGTARLTADGSVRITATDGPLRPLMAGHVDGWQATVAGDGTMITGTLDDGPLLRQVAELARDVGAALGHNLIEWAVAAGEVTLLQSMRSRDAVVAGSSRAACHGGALGGPIALRVARLAERYAGELGDELVLPWAIAASWMPELPDEGSGAEPSEALAAARALAAQLTARVWGGSPRAAASRAGDVLRQLRGDDPAAALETVAELPGPAPDEAAGVLAHLATVRRAMGVDGSADAETAFWRLAPGVLARALAGEPPPRTSRFGVERWEPFVHGVVSAVGERYAGTAAVPGAGAGRACQWEDMRERGLLPGGRYVLLAPEPEPALGPLLWNAAGLVTRAGSTGAHLIEFARSIGVPTVVGCDLPRLSGDERPLLAVDGERGTVSVAGDGHLGAPASAAAAIFTT</sequence>
<dbReference type="SUPFAM" id="SSF56059">
    <property type="entry name" value="Glutathione synthetase ATP-binding domain-like"/>
    <property type="match status" value="1"/>
</dbReference>
<evidence type="ECO:0000259" key="1">
    <source>
        <dbReference type="Pfam" id="PF00391"/>
    </source>
</evidence>
<reference evidence="2 3" key="1">
    <citation type="submission" date="2018-06" db="EMBL/GenBank/DDBJ databases">
        <title>Phytoactinopolyspora halophila sp. nov., a novel halophilic actinomycete isolated from a saline soil in China.</title>
        <authorList>
            <person name="Tang S.-K."/>
        </authorList>
    </citation>
    <scope>NUCLEOTIDE SEQUENCE [LARGE SCALE GENOMIC DNA]</scope>
    <source>
        <strain evidence="2 3">YIM 96934</strain>
    </source>
</reference>
<comment type="caution">
    <text evidence="2">The sequence shown here is derived from an EMBL/GenBank/DDBJ whole genome shotgun (WGS) entry which is preliminary data.</text>
</comment>
<organism evidence="2 3">
    <name type="scientific">Phytoactinopolyspora halophila</name>
    <dbReference type="NCBI Taxonomy" id="1981511"/>
    <lineage>
        <taxon>Bacteria</taxon>
        <taxon>Bacillati</taxon>
        <taxon>Actinomycetota</taxon>
        <taxon>Actinomycetes</taxon>
        <taxon>Jiangellales</taxon>
        <taxon>Jiangellaceae</taxon>
        <taxon>Phytoactinopolyspora</taxon>
    </lineage>
</organism>
<evidence type="ECO:0000313" key="2">
    <source>
        <dbReference type="EMBL" id="RAW13792.1"/>
    </source>
</evidence>
<dbReference type="InterPro" id="IPR036637">
    <property type="entry name" value="Phosphohistidine_dom_sf"/>
</dbReference>
<dbReference type="RefSeq" id="WP_112258634.1">
    <property type="nucleotide sequence ID" value="NZ_QMIG01000011.1"/>
</dbReference>
<dbReference type="OrthoDB" id="10021003at2"/>
<dbReference type="InterPro" id="IPR008279">
    <property type="entry name" value="PEP-util_enz_mobile_dom"/>
</dbReference>